<keyword evidence="2" id="KW-1185">Reference proteome</keyword>
<gene>
    <name evidence="1" type="ORF">TCM_033653</name>
</gene>
<dbReference type="EMBL" id="CM001885">
    <property type="protein sequence ID" value="EOY14303.1"/>
    <property type="molecule type" value="Genomic_DNA"/>
</dbReference>
<accession>A0A061FBM5</accession>
<evidence type="ECO:0000313" key="1">
    <source>
        <dbReference type="EMBL" id="EOY14303.1"/>
    </source>
</evidence>
<sequence length="67" mass="7314">MDCLKLNVVRVLSANVVIESAPNELEVVFENPIIPVEPSFFLAALLVLSSRDPCNDPSLVATDVQDF</sequence>
<reference evidence="1 2" key="1">
    <citation type="journal article" date="2013" name="Genome Biol.">
        <title>The genome sequence of the most widely cultivated cacao type and its use to identify candidate genes regulating pod color.</title>
        <authorList>
            <person name="Motamayor J.C."/>
            <person name="Mockaitis K."/>
            <person name="Schmutz J."/>
            <person name="Haiminen N."/>
            <person name="Iii D.L."/>
            <person name="Cornejo O."/>
            <person name="Findley S.D."/>
            <person name="Zheng P."/>
            <person name="Utro F."/>
            <person name="Royaert S."/>
            <person name="Saski C."/>
            <person name="Jenkins J."/>
            <person name="Podicheti R."/>
            <person name="Zhao M."/>
            <person name="Scheffler B.E."/>
            <person name="Stack J.C."/>
            <person name="Feltus F.A."/>
            <person name="Mustiga G.M."/>
            <person name="Amores F."/>
            <person name="Phillips W."/>
            <person name="Marelli J.P."/>
            <person name="May G.D."/>
            <person name="Shapiro H."/>
            <person name="Ma J."/>
            <person name="Bustamante C.D."/>
            <person name="Schnell R.J."/>
            <person name="Main D."/>
            <person name="Gilbert D."/>
            <person name="Parida L."/>
            <person name="Kuhn D.N."/>
        </authorList>
    </citation>
    <scope>NUCLEOTIDE SEQUENCE [LARGE SCALE GENOMIC DNA]</scope>
    <source>
        <strain evidence="2">cv. Matina 1-6</strain>
    </source>
</reference>
<organism evidence="1 2">
    <name type="scientific">Theobroma cacao</name>
    <name type="common">Cacao</name>
    <name type="synonym">Cocoa</name>
    <dbReference type="NCBI Taxonomy" id="3641"/>
    <lineage>
        <taxon>Eukaryota</taxon>
        <taxon>Viridiplantae</taxon>
        <taxon>Streptophyta</taxon>
        <taxon>Embryophyta</taxon>
        <taxon>Tracheophyta</taxon>
        <taxon>Spermatophyta</taxon>
        <taxon>Magnoliopsida</taxon>
        <taxon>eudicotyledons</taxon>
        <taxon>Gunneridae</taxon>
        <taxon>Pentapetalae</taxon>
        <taxon>rosids</taxon>
        <taxon>malvids</taxon>
        <taxon>Malvales</taxon>
        <taxon>Malvaceae</taxon>
        <taxon>Byttnerioideae</taxon>
        <taxon>Theobroma</taxon>
    </lineage>
</organism>
<evidence type="ECO:0000313" key="2">
    <source>
        <dbReference type="Proteomes" id="UP000026915"/>
    </source>
</evidence>
<name>A0A061FBM5_THECC</name>
<dbReference type="Proteomes" id="UP000026915">
    <property type="component" value="Chromosome 7"/>
</dbReference>
<dbReference type="Gramene" id="EOY14303">
    <property type="protein sequence ID" value="EOY14303"/>
    <property type="gene ID" value="TCM_033653"/>
</dbReference>
<protein>
    <submittedName>
        <fullName evidence="1">Uncharacterized protein</fullName>
    </submittedName>
</protein>
<proteinExistence type="predicted"/>
<dbReference type="InParanoid" id="A0A061FBM5"/>
<dbReference type="AlphaFoldDB" id="A0A061FBM5"/>
<dbReference type="HOGENOM" id="CLU_2817629_0_0_1"/>